<dbReference type="AlphaFoldDB" id="A0A1M6ZF58"/>
<proteinExistence type="predicted"/>
<dbReference type="GO" id="GO:0022857">
    <property type="term" value="F:transmembrane transporter activity"/>
    <property type="evidence" value="ECO:0007669"/>
    <property type="project" value="InterPro"/>
</dbReference>
<feature type="transmembrane region" description="Helical" evidence="1">
    <location>
        <begin position="69"/>
        <end position="90"/>
    </location>
</feature>
<reference evidence="2 3" key="1">
    <citation type="submission" date="2016-11" db="EMBL/GenBank/DDBJ databases">
        <authorList>
            <person name="Jaros S."/>
            <person name="Januszkiewicz K."/>
            <person name="Wedrychowicz H."/>
        </authorList>
    </citation>
    <scope>NUCLEOTIDE SEQUENCE [LARGE SCALE GENOMIC DNA]</scope>
    <source>
        <strain evidence="2 3">DSM 14214</strain>
    </source>
</reference>
<keyword evidence="1" id="KW-0472">Membrane</keyword>
<dbReference type="RefSeq" id="WP_072853437.1">
    <property type="nucleotide sequence ID" value="NZ_FRAH01000088.1"/>
</dbReference>
<dbReference type="OrthoDB" id="9766854at2"/>
<feature type="transmembrane region" description="Helical" evidence="1">
    <location>
        <begin position="102"/>
        <end position="129"/>
    </location>
</feature>
<dbReference type="InterPro" id="IPR009825">
    <property type="entry name" value="ECF_substrate-spec-like"/>
</dbReference>
<feature type="transmembrane region" description="Helical" evidence="1">
    <location>
        <begin position="6"/>
        <end position="29"/>
    </location>
</feature>
<feature type="transmembrane region" description="Helical" evidence="1">
    <location>
        <begin position="135"/>
        <end position="157"/>
    </location>
</feature>
<organism evidence="2 3">
    <name type="scientific">Anaerotignum lactatifermentans DSM 14214</name>
    <dbReference type="NCBI Taxonomy" id="1121323"/>
    <lineage>
        <taxon>Bacteria</taxon>
        <taxon>Bacillati</taxon>
        <taxon>Bacillota</taxon>
        <taxon>Clostridia</taxon>
        <taxon>Lachnospirales</taxon>
        <taxon>Anaerotignaceae</taxon>
        <taxon>Anaerotignum</taxon>
    </lineage>
</organism>
<dbReference type="EMBL" id="FRAH01000088">
    <property type="protein sequence ID" value="SHL28975.1"/>
    <property type="molecule type" value="Genomic_DNA"/>
</dbReference>
<dbReference type="Pfam" id="PF07155">
    <property type="entry name" value="ECF-ribofla_trS"/>
    <property type="match status" value="1"/>
</dbReference>
<feature type="transmembrane region" description="Helical" evidence="1">
    <location>
        <begin position="164"/>
        <end position="181"/>
    </location>
</feature>
<gene>
    <name evidence="2" type="ORF">SAMN02745138_03205</name>
</gene>
<dbReference type="Proteomes" id="UP000183975">
    <property type="component" value="Unassembled WGS sequence"/>
</dbReference>
<keyword evidence="3" id="KW-1185">Reference proteome</keyword>
<feature type="transmembrane region" description="Helical" evidence="1">
    <location>
        <begin position="41"/>
        <end position="63"/>
    </location>
</feature>
<sequence length="194" mass="20467">MRKITVMQICFLGIATALNVVGANIALLLRLPIYLDSLGTVLSAVMLGPVYGMVPGILSGVISGCTSDIYSFYYIPVQMVVGVMAGIFYQKIRPNGRQFWKVLLTALCVSLPGTVVSSVITAAVFGGITSSGSSLLVQLLHAGGLGMTASVCVVQAITDYLDRIVIVFCTVMLYGMLPASLKQKVQKGNSHGTV</sequence>
<evidence type="ECO:0000313" key="3">
    <source>
        <dbReference type="Proteomes" id="UP000183975"/>
    </source>
</evidence>
<protein>
    <submittedName>
        <fullName evidence="2">Energy-coupling factor transport system substrate-specific component</fullName>
    </submittedName>
</protein>
<evidence type="ECO:0000256" key="1">
    <source>
        <dbReference type="SAM" id="Phobius"/>
    </source>
</evidence>
<accession>A0A1M6ZF58</accession>
<dbReference type="Gene3D" id="1.10.1760.20">
    <property type="match status" value="1"/>
</dbReference>
<keyword evidence="1" id="KW-0812">Transmembrane</keyword>
<name>A0A1M6ZF58_9FIRM</name>
<keyword evidence="1" id="KW-1133">Transmembrane helix</keyword>
<evidence type="ECO:0000313" key="2">
    <source>
        <dbReference type="EMBL" id="SHL28975.1"/>
    </source>
</evidence>